<dbReference type="PRINTS" id="PR00111">
    <property type="entry name" value="ABHYDROLASE"/>
</dbReference>
<dbReference type="RefSeq" id="WP_048582728.1">
    <property type="nucleotide sequence ID" value="NZ_LFNT01000022.1"/>
</dbReference>
<comment type="caution">
    <text evidence="2">The sequence shown here is derived from an EMBL/GenBank/DDBJ whole genome shotgun (WGS) entry which is preliminary data.</text>
</comment>
<dbReference type="Proteomes" id="UP000037432">
    <property type="component" value="Unassembled WGS sequence"/>
</dbReference>
<feature type="domain" description="AB hydrolase-1" evidence="1">
    <location>
        <begin position="25"/>
        <end position="122"/>
    </location>
</feature>
<dbReference type="Gene3D" id="3.40.50.1820">
    <property type="entry name" value="alpha/beta hydrolase"/>
    <property type="match status" value="1"/>
</dbReference>
<dbReference type="Pfam" id="PF00561">
    <property type="entry name" value="Abhydrolase_1"/>
    <property type="match status" value="1"/>
</dbReference>
<accession>A0A0J7ZD25</accession>
<gene>
    <name evidence="2" type="ORF">ACM01_20415</name>
</gene>
<dbReference type="GO" id="GO:0016787">
    <property type="term" value="F:hydrolase activity"/>
    <property type="evidence" value="ECO:0007669"/>
    <property type="project" value="UniProtKB-KW"/>
</dbReference>
<evidence type="ECO:0000313" key="3">
    <source>
        <dbReference type="Proteomes" id="UP000037432"/>
    </source>
</evidence>
<evidence type="ECO:0000313" key="2">
    <source>
        <dbReference type="EMBL" id="KMS73123.1"/>
    </source>
</evidence>
<dbReference type="PANTHER" id="PTHR43798">
    <property type="entry name" value="MONOACYLGLYCEROL LIPASE"/>
    <property type="match status" value="1"/>
</dbReference>
<dbReference type="OrthoDB" id="3396704at2"/>
<dbReference type="PANTHER" id="PTHR43798:SF33">
    <property type="entry name" value="HYDROLASE, PUTATIVE (AFU_ORTHOLOGUE AFUA_2G14860)-RELATED"/>
    <property type="match status" value="1"/>
</dbReference>
<dbReference type="EMBL" id="LFNT01000022">
    <property type="protein sequence ID" value="KMS73123.1"/>
    <property type="molecule type" value="Genomic_DNA"/>
</dbReference>
<keyword evidence="2" id="KW-0378">Hydrolase</keyword>
<dbReference type="InterPro" id="IPR029058">
    <property type="entry name" value="AB_hydrolase_fold"/>
</dbReference>
<organism evidence="2 3">
    <name type="scientific">Streptomyces viridochromogenes</name>
    <dbReference type="NCBI Taxonomy" id="1938"/>
    <lineage>
        <taxon>Bacteria</taxon>
        <taxon>Bacillati</taxon>
        <taxon>Actinomycetota</taxon>
        <taxon>Actinomycetes</taxon>
        <taxon>Kitasatosporales</taxon>
        <taxon>Streptomycetaceae</taxon>
        <taxon>Streptomyces</taxon>
    </lineage>
</organism>
<dbReference type="InterPro" id="IPR000073">
    <property type="entry name" value="AB_hydrolase_1"/>
</dbReference>
<proteinExistence type="predicted"/>
<dbReference type="SUPFAM" id="SSF53474">
    <property type="entry name" value="alpha/beta-Hydrolases"/>
    <property type="match status" value="1"/>
</dbReference>
<sequence length="237" mass="26159">MADHHVIDVGGVRLAYQVSGPPDAPPLVMLHALGEDATDWDSVAPVFARSRRVHALDLRGHGRSDWPGEYSLQLMRDDVLGFLDALALDRVDLVGHSMGGIVAYLLAEDHPHRVVRLVLEDVPIPRPREQSTPTRPDGKLTFDWEMVLAVRRQVDTPDAGWLERLDRITAKTLVVAGGPGSHVPQEGILELARRIPHGRVVTIPAGHLIHKSEPMAFTKTVLAFLRSEEEPRPAQEA</sequence>
<dbReference type="PATRIC" id="fig|1938.3.peg.2978"/>
<reference evidence="2 3" key="1">
    <citation type="submission" date="2015-06" db="EMBL/GenBank/DDBJ databases">
        <authorList>
            <person name="Ju K.-S."/>
            <person name="Doroghazi J.R."/>
            <person name="Metcalf W.W."/>
        </authorList>
    </citation>
    <scope>NUCLEOTIDE SEQUENCE [LARGE SCALE GENOMIC DNA]</scope>
    <source>
        <strain evidence="2 3">NRRL 3414</strain>
    </source>
</reference>
<evidence type="ECO:0000259" key="1">
    <source>
        <dbReference type="Pfam" id="PF00561"/>
    </source>
</evidence>
<name>A0A0J7ZD25_STRVR</name>
<dbReference type="AlphaFoldDB" id="A0A0J7ZD25"/>
<protein>
    <submittedName>
        <fullName evidence="2">Alpha/beta hydrolase</fullName>
    </submittedName>
</protein>
<dbReference type="InterPro" id="IPR050266">
    <property type="entry name" value="AB_hydrolase_sf"/>
</dbReference>